<feature type="compositionally biased region" description="Basic residues" evidence="1">
    <location>
        <begin position="73"/>
        <end position="82"/>
    </location>
</feature>
<protein>
    <submittedName>
        <fullName evidence="2">Uncharacterized protein</fullName>
    </submittedName>
</protein>
<accession>A0ABD0VNV0</accession>
<dbReference type="InterPro" id="IPR039624">
    <property type="entry name" value="LEA1/2/D7/KIN2"/>
</dbReference>
<evidence type="ECO:0000313" key="2">
    <source>
        <dbReference type="EMBL" id="KAL0924262.1"/>
    </source>
</evidence>
<dbReference type="Proteomes" id="UP001552299">
    <property type="component" value="Unassembled WGS sequence"/>
</dbReference>
<dbReference type="AlphaFoldDB" id="A0ABD0VNV0"/>
<proteinExistence type="predicted"/>
<sequence>MFGVRYHIYGLAVHHRPRQRLLTSPPSDRCPSTCHLIHAINTRVTQTLQFTHYKSPSLLHFKALKSFTLRNSSRRTRKRKRVTMSTEDKAAFHAGEAKGQTQEKTDNLFGKSSNAASGAKDKTAETAQAAKDHAVEGKDKTGGFLQQTGEKVKNAAQGTTDAVKNTLGIGEENKGN</sequence>
<feature type="compositionally biased region" description="Basic and acidic residues" evidence="1">
    <location>
        <begin position="119"/>
        <end position="141"/>
    </location>
</feature>
<feature type="region of interest" description="Disordered" evidence="1">
    <location>
        <begin position="73"/>
        <end position="176"/>
    </location>
</feature>
<evidence type="ECO:0000313" key="3">
    <source>
        <dbReference type="Proteomes" id="UP001552299"/>
    </source>
</evidence>
<dbReference type="EMBL" id="JANQDX010000005">
    <property type="protein sequence ID" value="KAL0924262.1"/>
    <property type="molecule type" value="Genomic_DNA"/>
</dbReference>
<reference evidence="2 3" key="1">
    <citation type="journal article" date="2024" name="Plant Biotechnol. J.">
        <title>Dendrobium thyrsiflorum genome and its molecular insights into genes involved in important horticultural traits.</title>
        <authorList>
            <person name="Chen B."/>
            <person name="Wang J.Y."/>
            <person name="Zheng P.J."/>
            <person name="Li K.L."/>
            <person name="Liang Y.M."/>
            <person name="Chen X.F."/>
            <person name="Zhang C."/>
            <person name="Zhao X."/>
            <person name="He X."/>
            <person name="Zhang G.Q."/>
            <person name="Liu Z.J."/>
            <person name="Xu Q."/>
        </authorList>
    </citation>
    <scope>NUCLEOTIDE SEQUENCE [LARGE SCALE GENOMIC DNA]</scope>
    <source>
        <strain evidence="2">GZMU011</strain>
    </source>
</reference>
<gene>
    <name evidence="2" type="ORF">M5K25_005078</name>
</gene>
<comment type="caution">
    <text evidence="2">The sequence shown here is derived from an EMBL/GenBank/DDBJ whole genome shotgun (WGS) entry which is preliminary data.</text>
</comment>
<dbReference type="PANTHER" id="PTHR34191">
    <property type="entry name" value="LATE EMBRYOGENESIS ABUNDANT PROTEIN (LEA) FAMILY PROTEIN"/>
    <property type="match status" value="1"/>
</dbReference>
<organism evidence="2 3">
    <name type="scientific">Dendrobium thyrsiflorum</name>
    <name type="common">Pinecone-like raceme dendrobium</name>
    <name type="synonym">Orchid</name>
    <dbReference type="NCBI Taxonomy" id="117978"/>
    <lineage>
        <taxon>Eukaryota</taxon>
        <taxon>Viridiplantae</taxon>
        <taxon>Streptophyta</taxon>
        <taxon>Embryophyta</taxon>
        <taxon>Tracheophyta</taxon>
        <taxon>Spermatophyta</taxon>
        <taxon>Magnoliopsida</taxon>
        <taxon>Liliopsida</taxon>
        <taxon>Asparagales</taxon>
        <taxon>Orchidaceae</taxon>
        <taxon>Epidendroideae</taxon>
        <taxon>Malaxideae</taxon>
        <taxon>Dendrobiinae</taxon>
        <taxon>Dendrobium</taxon>
    </lineage>
</organism>
<name>A0ABD0VNV0_DENTH</name>
<keyword evidence="3" id="KW-1185">Reference proteome</keyword>
<dbReference type="PANTHER" id="PTHR34191:SF20">
    <property type="entry name" value="LATE EMBRYOGENESIS ABUNDANT PROTEIN (LEA) FAMILY PROTEIN"/>
    <property type="match status" value="1"/>
</dbReference>
<evidence type="ECO:0000256" key="1">
    <source>
        <dbReference type="SAM" id="MobiDB-lite"/>
    </source>
</evidence>